<evidence type="ECO:0000259" key="4">
    <source>
        <dbReference type="PROSITE" id="PS51462"/>
    </source>
</evidence>
<dbReference type="CDD" id="cd11532">
    <property type="entry name" value="NTP-PPase_COG4997"/>
    <property type="match status" value="1"/>
</dbReference>
<accession>A0A7W3MZK6</accession>
<keyword evidence="2" id="KW-0378">Hydrolase</keyword>
<organism evidence="5 6">
    <name type="scientific">Thermomonospora cellulosilytica</name>
    <dbReference type="NCBI Taxonomy" id="1411118"/>
    <lineage>
        <taxon>Bacteria</taxon>
        <taxon>Bacillati</taxon>
        <taxon>Actinomycetota</taxon>
        <taxon>Actinomycetes</taxon>
        <taxon>Streptosporangiales</taxon>
        <taxon>Thermomonosporaceae</taxon>
        <taxon>Thermomonospora</taxon>
    </lineage>
</organism>
<reference evidence="5 6" key="1">
    <citation type="submission" date="2020-08" db="EMBL/GenBank/DDBJ databases">
        <title>Sequencing the genomes of 1000 actinobacteria strains.</title>
        <authorList>
            <person name="Klenk H.-P."/>
        </authorList>
    </citation>
    <scope>NUCLEOTIDE SEQUENCE [LARGE SCALE GENOMIC DNA]</scope>
    <source>
        <strain evidence="5 6">DSM 45823</strain>
    </source>
</reference>
<feature type="domain" description="Nudix hydrolase" evidence="4">
    <location>
        <begin position="227"/>
        <end position="360"/>
    </location>
</feature>
<dbReference type="AlphaFoldDB" id="A0A7W3MZK6"/>
<dbReference type="SUPFAM" id="SSF55811">
    <property type="entry name" value="Nudix"/>
    <property type="match status" value="1"/>
</dbReference>
<evidence type="ECO:0000256" key="3">
    <source>
        <dbReference type="SAM" id="MobiDB-lite"/>
    </source>
</evidence>
<dbReference type="InterPro" id="IPR038735">
    <property type="entry name" value="MSMEG_1276-like_NTP-PPase_dom"/>
</dbReference>
<feature type="compositionally biased region" description="Basic and acidic residues" evidence="3">
    <location>
        <begin position="41"/>
        <end position="54"/>
    </location>
</feature>
<name>A0A7W3MZK6_9ACTN</name>
<dbReference type="SUPFAM" id="SSF101386">
    <property type="entry name" value="all-alpha NTP pyrophosphatases"/>
    <property type="match status" value="1"/>
</dbReference>
<dbReference type="GO" id="GO:0016787">
    <property type="term" value="F:hydrolase activity"/>
    <property type="evidence" value="ECO:0007669"/>
    <property type="project" value="UniProtKB-KW"/>
</dbReference>
<evidence type="ECO:0000313" key="6">
    <source>
        <dbReference type="Proteomes" id="UP000539313"/>
    </source>
</evidence>
<dbReference type="CDD" id="cd04669">
    <property type="entry name" value="NUDIX_Hydrolase"/>
    <property type="match status" value="1"/>
</dbReference>
<comment type="caution">
    <text evidence="5">The sequence shown here is derived from an EMBL/GenBank/DDBJ whole genome shotgun (WGS) entry which is preliminary data.</text>
</comment>
<evidence type="ECO:0000256" key="2">
    <source>
        <dbReference type="ARBA" id="ARBA00022801"/>
    </source>
</evidence>
<evidence type="ECO:0000313" key="5">
    <source>
        <dbReference type="EMBL" id="MBA9004790.1"/>
    </source>
</evidence>
<protein>
    <submittedName>
        <fullName evidence="5">Putative house-cleaning noncanonical NTP pyrophosphatase (MazG superfamily)/8-oxo-dGTP pyrophosphatase MutT (NUDIX family)</fullName>
    </submittedName>
</protein>
<dbReference type="PROSITE" id="PS51462">
    <property type="entry name" value="NUDIX"/>
    <property type="match status" value="1"/>
</dbReference>
<feature type="region of interest" description="Disordered" evidence="3">
    <location>
        <begin position="251"/>
        <end position="272"/>
    </location>
</feature>
<dbReference type="Pfam" id="PF00293">
    <property type="entry name" value="NUDIX"/>
    <property type="match status" value="1"/>
</dbReference>
<dbReference type="EMBL" id="JACJII010000001">
    <property type="protein sequence ID" value="MBA9004790.1"/>
    <property type="molecule type" value="Genomic_DNA"/>
</dbReference>
<dbReference type="PANTHER" id="PTHR43046:SF14">
    <property type="entry name" value="MUTT_NUDIX FAMILY PROTEIN"/>
    <property type="match status" value="1"/>
</dbReference>
<dbReference type="Gene3D" id="3.90.79.10">
    <property type="entry name" value="Nucleoside Triphosphate Pyrophosphohydrolase"/>
    <property type="match status" value="1"/>
</dbReference>
<dbReference type="PANTHER" id="PTHR43046">
    <property type="entry name" value="GDP-MANNOSE MANNOSYL HYDROLASE"/>
    <property type="match status" value="1"/>
</dbReference>
<gene>
    <name evidence="5" type="ORF">HNR21_003672</name>
</gene>
<sequence>MNSVGRVRGSLGRALTEVAAECAAQDETRGVQDLPDGTGDAWRRQAETARRDRAAAASEGGPTWRHVLLEAVFAALAERDPQRLRAELVQVAAVAAQWMQALERRGGTVPGSRSRRGGPMEKLVRDRIPEIIESAGGRPDVRVAADGEYRAFLRAKLLEETGEYAAADDPEELADVLEVVYALAAAHGVPAGELDRMRRAKAAERGGFDRRLVLRRPRPRDEEPVHPQRHAVRALILDENDDLVLFRRTKPGREPYFSTPGGKVEPEDSDPEAALRRELDEELGATAGPLRQVFSYFEQGLGLHYLSTFYVCRLISLDLSRRHGPEFDDPAKGGYDVVRVPCTPEALAAIDLFPAPLAAYLQAHAQDLPSLLPR</sequence>
<dbReference type="InterPro" id="IPR015797">
    <property type="entry name" value="NUDIX_hydrolase-like_dom_sf"/>
</dbReference>
<comment type="cofactor">
    <cofactor evidence="1">
        <name>Mg(2+)</name>
        <dbReference type="ChEBI" id="CHEBI:18420"/>
    </cofactor>
</comment>
<dbReference type="RefSeq" id="WP_182706131.1">
    <property type="nucleotide sequence ID" value="NZ_JACJII010000001.1"/>
</dbReference>
<dbReference type="Proteomes" id="UP000539313">
    <property type="component" value="Unassembled WGS sequence"/>
</dbReference>
<feature type="region of interest" description="Disordered" evidence="3">
    <location>
        <begin position="22"/>
        <end position="60"/>
    </location>
</feature>
<keyword evidence="6" id="KW-1185">Reference proteome</keyword>
<proteinExistence type="predicted"/>
<evidence type="ECO:0000256" key="1">
    <source>
        <dbReference type="ARBA" id="ARBA00001946"/>
    </source>
</evidence>
<dbReference type="InterPro" id="IPR000086">
    <property type="entry name" value="NUDIX_hydrolase_dom"/>
</dbReference>